<proteinExistence type="predicted"/>
<feature type="region of interest" description="Disordered" evidence="1">
    <location>
        <begin position="17"/>
        <end position="37"/>
    </location>
</feature>
<accession>A0A183FSB2</accession>
<dbReference type="EMBL" id="UZAH01026890">
    <property type="protein sequence ID" value="VDO86415.1"/>
    <property type="molecule type" value="Genomic_DNA"/>
</dbReference>
<name>A0A183FSB2_HELPZ</name>
<organism evidence="3 4">
    <name type="scientific">Heligmosomoides polygyrus</name>
    <name type="common">Parasitic roundworm</name>
    <dbReference type="NCBI Taxonomy" id="6339"/>
    <lineage>
        <taxon>Eukaryota</taxon>
        <taxon>Metazoa</taxon>
        <taxon>Ecdysozoa</taxon>
        <taxon>Nematoda</taxon>
        <taxon>Chromadorea</taxon>
        <taxon>Rhabditida</taxon>
        <taxon>Rhabditina</taxon>
        <taxon>Rhabditomorpha</taxon>
        <taxon>Strongyloidea</taxon>
        <taxon>Heligmosomidae</taxon>
        <taxon>Heligmosomoides</taxon>
    </lineage>
</organism>
<protein>
    <submittedName>
        <fullName evidence="4">VID27 domain-containing protein</fullName>
    </submittedName>
</protein>
<gene>
    <name evidence="2" type="ORF">HPBE_LOCUS10814</name>
</gene>
<reference evidence="2 3" key="1">
    <citation type="submission" date="2018-11" db="EMBL/GenBank/DDBJ databases">
        <authorList>
            <consortium name="Pathogen Informatics"/>
        </authorList>
    </citation>
    <scope>NUCLEOTIDE SEQUENCE [LARGE SCALE GENOMIC DNA]</scope>
</reference>
<sequence>MFAAILREGAATFAEIETDEDLDAADTTDNDSDWDYSDDAVQARDSGRPAQHLRLHDAKARFNFLGQHSAPYIATGRTKALYIFDFKRSDIFLSQTTPVNERHLEQAAFIREFTSIISLPSDVTVEPGFLKTAVRGSSMPLTLMELDSVTKMS</sequence>
<evidence type="ECO:0000313" key="3">
    <source>
        <dbReference type="Proteomes" id="UP000050761"/>
    </source>
</evidence>
<accession>A0A3P8CPF4</accession>
<reference evidence="4" key="2">
    <citation type="submission" date="2019-09" db="UniProtKB">
        <authorList>
            <consortium name="WormBaseParasite"/>
        </authorList>
    </citation>
    <scope>IDENTIFICATION</scope>
</reference>
<evidence type="ECO:0000313" key="4">
    <source>
        <dbReference type="WBParaSite" id="HPBE_0001081301-mRNA-1"/>
    </source>
</evidence>
<evidence type="ECO:0000313" key="2">
    <source>
        <dbReference type="EMBL" id="VDO86415.1"/>
    </source>
</evidence>
<keyword evidence="3" id="KW-1185">Reference proteome</keyword>
<evidence type="ECO:0000256" key="1">
    <source>
        <dbReference type="SAM" id="MobiDB-lite"/>
    </source>
</evidence>
<dbReference type="Proteomes" id="UP000050761">
    <property type="component" value="Unassembled WGS sequence"/>
</dbReference>
<dbReference type="WBParaSite" id="HPBE_0001081301-mRNA-1">
    <property type="protein sequence ID" value="HPBE_0001081301-mRNA-1"/>
    <property type="gene ID" value="HPBE_0001081301"/>
</dbReference>
<dbReference type="AlphaFoldDB" id="A0A183FSB2"/>